<protein>
    <submittedName>
        <fullName evidence="1">Uncharacterized protein</fullName>
    </submittedName>
</protein>
<name>A0A478ECE0_TALPI</name>
<sequence>MWNRRQRELWLDRQLQDLQAAREAFVSGTATPAQLEILRNEKIGEIEQQKRKEADEQKLWNRTKRFLFEGLKKEDAPDSVVTASTTTTGAVSELANKNKTATTSEGSFGILEAVNAKKAEAQSNINAQGPGSLDALALNAETTAKQSVKSWTSWIWGR</sequence>
<gene>
    <name evidence="1" type="ORF">TCE0_044r17522</name>
</gene>
<dbReference type="AlphaFoldDB" id="A0A478ECE0"/>
<evidence type="ECO:0000313" key="2">
    <source>
        <dbReference type="Proteomes" id="UP000053095"/>
    </source>
</evidence>
<dbReference type="Proteomes" id="UP000053095">
    <property type="component" value="Unassembled WGS sequence"/>
</dbReference>
<dbReference type="EMBL" id="DF933840">
    <property type="protein sequence ID" value="GAM43032.1"/>
    <property type="molecule type" value="Genomic_DNA"/>
</dbReference>
<organism evidence="1 2">
    <name type="scientific">Talaromyces pinophilus</name>
    <name type="common">Penicillium pinophilum</name>
    <dbReference type="NCBI Taxonomy" id="128442"/>
    <lineage>
        <taxon>Eukaryota</taxon>
        <taxon>Fungi</taxon>
        <taxon>Dikarya</taxon>
        <taxon>Ascomycota</taxon>
        <taxon>Pezizomycotina</taxon>
        <taxon>Eurotiomycetes</taxon>
        <taxon>Eurotiomycetidae</taxon>
        <taxon>Eurotiales</taxon>
        <taxon>Trichocomaceae</taxon>
        <taxon>Talaromyces</taxon>
        <taxon>Talaromyces sect. Talaromyces</taxon>
    </lineage>
</organism>
<proteinExistence type="predicted"/>
<accession>A0A478ECE0</accession>
<evidence type="ECO:0000313" key="1">
    <source>
        <dbReference type="EMBL" id="GAM43032.1"/>
    </source>
</evidence>
<reference evidence="2" key="1">
    <citation type="journal article" date="2015" name="Genome Announc.">
        <title>Draft genome sequence of Talaromyces cellulolyticus strain Y-94, a source of lignocellulosic biomass-degrading enzymes.</title>
        <authorList>
            <person name="Fujii T."/>
            <person name="Koike H."/>
            <person name="Sawayama S."/>
            <person name="Yano S."/>
            <person name="Inoue H."/>
        </authorList>
    </citation>
    <scope>NUCLEOTIDE SEQUENCE [LARGE SCALE GENOMIC DNA]</scope>
    <source>
        <strain evidence="2">Y-94</strain>
    </source>
</reference>
<keyword evidence="2" id="KW-1185">Reference proteome</keyword>